<dbReference type="Proteomes" id="UP001259340">
    <property type="component" value="Unassembled WGS sequence"/>
</dbReference>
<accession>A0AAW8NHG2</accession>
<dbReference type="PANTHER" id="PTHR33406:SF6">
    <property type="entry name" value="MEMBRANE PROTEIN YDGH-RELATED"/>
    <property type="match status" value="1"/>
</dbReference>
<dbReference type="GO" id="GO:0005886">
    <property type="term" value="C:plasma membrane"/>
    <property type="evidence" value="ECO:0007669"/>
    <property type="project" value="UniProtKB-SubCell"/>
</dbReference>
<dbReference type="Gene3D" id="1.20.1640.10">
    <property type="entry name" value="Multidrug efflux transporter AcrB transmembrane domain"/>
    <property type="match status" value="2"/>
</dbReference>
<evidence type="ECO:0000259" key="8">
    <source>
        <dbReference type="PROSITE" id="PS50156"/>
    </source>
</evidence>
<feature type="transmembrane region" description="Helical" evidence="7">
    <location>
        <begin position="381"/>
        <end position="402"/>
    </location>
</feature>
<evidence type="ECO:0000256" key="5">
    <source>
        <dbReference type="ARBA" id="ARBA00022989"/>
    </source>
</evidence>
<dbReference type="RefSeq" id="WP_310654046.1">
    <property type="nucleotide sequence ID" value="NZ_JAPMLA010000005.1"/>
</dbReference>
<dbReference type="InterPro" id="IPR000731">
    <property type="entry name" value="SSD"/>
</dbReference>
<feature type="transmembrane region" description="Helical" evidence="7">
    <location>
        <begin position="16"/>
        <end position="36"/>
    </location>
</feature>
<feature type="transmembrane region" description="Helical" evidence="7">
    <location>
        <begin position="329"/>
        <end position="352"/>
    </location>
</feature>
<feature type="transmembrane region" description="Helical" evidence="7">
    <location>
        <begin position="588"/>
        <end position="609"/>
    </location>
</feature>
<dbReference type="Proteomes" id="UP001271263">
    <property type="component" value="Unassembled WGS sequence"/>
</dbReference>
<reference evidence="10 12" key="1">
    <citation type="journal article" date="2022" name="bioRxiv">
        <title>Prophages regulate Shewanella fidelis 3313 motility and biofilm formation: implications for gut colonization dynamics in Ciona robusta.</title>
        <authorList>
            <person name="Natarajan O."/>
            <person name="Gibboney S.L."/>
            <person name="Young M.N."/>
            <person name="Lim S.J."/>
            <person name="Pluta N."/>
            <person name="Atkinson C.G."/>
            <person name="Leigh B.A."/>
            <person name="Liberti A."/>
            <person name="Kees E.D."/>
            <person name="Breitbart M."/>
            <person name="Gralnick J.A."/>
            <person name="Dishaw L.J."/>
        </authorList>
    </citation>
    <scope>NUCLEOTIDE SEQUENCE [LARGE SCALE GENOMIC DNA]</scope>
    <source>
        <strain evidence="10 12">JG4066</strain>
    </source>
</reference>
<feature type="domain" description="SSD" evidence="8">
    <location>
        <begin position="229"/>
        <end position="354"/>
    </location>
</feature>
<evidence type="ECO:0000256" key="7">
    <source>
        <dbReference type="SAM" id="Phobius"/>
    </source>
</evidence>
<dbReference type="EMBL" id="JAPMLD010000004">
    <property type="protein sequence ID" value="MDW4824866.1"/>
    <property type="molecule type" value="Genomic_DNA"/>
</dbReference>
<dbReference type="AlphaFoldDB" id="A0AAW8NHG2"/>
<dbReference type="PROSITE" id="PS51257">
    <property type="entry name" value="PROKAR_LIPOPROTEIN"/>
    <property type="match status" value="1"/>
</dbReference>
<feature type="transmembrane region" description="Helical" evidence="7">
    <location>
        <begin position="203"/>
        <end position="222"/>
    </location>
</feature>
<keyword evidence="5 7" id="KW-1133">Transmembrane helix</keyword>
<reference evidence="9" key="2">
    <citation type="submission" date="2022-11" db="EMBL/GenBank/DDBJ databases">
        <title>Prophages regulate Shewanella fidelis motility and biofilm formation: implications for gut colonization dynamics in Ciona robusta.</title>
        <authorList>
            <person name="Natarajan O."/>
            <person name="Gibboney S.L."/>
            <person name="Young M.N."/>
            <person name="Lim S.J."/>
            <person name="Pluta N."/>
            <person name="Atkinson C.G.F."/>
            <person name="Leigh B.A."/>
            <person name="Liberti A."/>
            <person name="Kees E."/>
            <person name="Breitbart M."/>
            <person name="Gralnick J."/>
            <person name="Dishaw L.J."/>
        </authorList>
    </citation>
    <scope>NUCLEOTIDE SEQUENCE</scope>
    <source>
        <strain evidence="9">3313</strain>
    </source>
</reference>
<feature type="transmembrane region" description="Helical" evidence="7">
    <location>
        <begin position="615"/>
        <end position="632"/>
    </location>
</feature>
<name>A0AAW8NHG2_9GAMM</name>
<evidence type="ECO:0000256" key="2">
    <source>
        <dbReference type="ARBA" id="ARBA00010157"/>
    </source>
</evidence>
<keyword evidence="6 7" id="KW-0472">Membrane</keyword>
<gene>
    <name evidence="9" type="ORF">OS133_03630</name>
    <name evidence="10" type="ORF">OS134_12435</name>
</gene>
<organism evidence="9 11">
    <name type="scientific">Shewanella fidelis</name>
    <dbReference type="NCBI Taxonomy" id="173509"/>
    <lineage>
        <taxon>Bacteria</taxon>
        <taxon>Pseudomonadati</taxon>
        <taxon>Pseudomonadota</taxon>
        <taxon>Gammaproteobacteria</taxon>
        <taxon>Alteromonadales</taxon>
        <taxon>Shewanellaceae</taxon>
        <taxon>Shewanella</taxon>
    </lineage>
</organism>
<proteinExistence type="inferred from homology"/>
<evidence type="ECO:0000256" key="6">
    <source>
        <dbReference type="ARBA" id="ARBA00023136"/>
    </source>
</evidence>
<comment type="similarity">
    <text evidence="2">Belongs to the resistance-nodulation-cell division (RND) (TC 2.A.6) family. MmpL subfamily.</text>
</comment>
<dbReference type="PROSITE" id="PS50156">
    <property type="entry name" value="SSD"/>
    <property type="match status" value="2"/>
</dbReference>
<feature type="transmembrane region" description="Helical" evidence="7">
    <location>
        <begin position="255"/>
        <end position="277"/>
    </location>
</feature>
<dbReference type="SUPFAM" id="SSF82866">
    <property type="entry name" value="Multidrug efflux transporter AcrB transmembrane domain"/>
    <property type="match status" value="2"/>
</dbReference>
<evidence type="ECO:0000256" key="1">
    <source>
        <dbReference type="ARBA" id="ARBA00004651"/>
    </source>
</evidence>
<keyword evidence="4 7" id="KW-0812">Transmembrane</keyword>
<evidence type="ECO:0000313" key="9">
    <source>
        <dbReference type="EMBL" id="MDR8522788.1"/>
    </source>
</evidence>
<feature type="transmembrane region" description="Helical" evidence="7">
    <location>
        <begin position="672"/>
        <end position="692"/>
    </location>
</feature>
<dbReference type="InterPro" id="IPR004869">
    <property type="entry name" value="MMPL_dom"/>
</dbReference>
<protein>
    <submittedName>
        <fullName evidence="9">MMPL family transporter</fullName>
    </submittedName>
</protein>
<dbReference type="EMBL" id="JAPMLE010000001">
    <property type="protein sequence ID" value="MDR8522788.1"/>
    <property type="molecule type" value="Genomic_DNA"/>
</dbReference>
<dbReference type="PANTHER" id="PTHR33406">
    <property type="entry name" value="MEMBRANE PROTEIN MJ1562-RELATED"/>
    <property type="match status" value="1"/>
</dbReference>
<keyword evidence="3" id="KW-1003">Cell membrane</keyword>
<feature type="transmembrane region" description="Helical" evidence="7">
    <location>
        <begin position="229"/>
        <end position="249"/>
    </location>
</feature>
<evidence type="ECO:0000313" key="11">
    <source>
        <dbReference type="Proteomes" id="UP001259340"/>
    </source>
</evidence>
<feature type="domain" description="SSD" evidence="8">
    <location>
        <begin position="584"/>
        <end position="726"/>
    </location>
</feature>
<sequence length="744" mass="82410">MLRQISIIWKVQRHPVAMFAVIGCLLLFALSGYSRLQLDVDFSDYFAGSDPRLTALNSMTEQFERHDKLWMLLESDNDWRDSNEEQALKAFLVMLNNDPNISSVSGYNQFVLGMAKTEKILSYKAHPRLSSVLSADGHAILLQLQLDSSKVSDFATQSLWLNALLTKLDNTSHAYWQPLNVRVHFNGTHALNWQYAKVLVHDLSWFAPALLGIIFLMALLFIRQKAWVLALTLNNVITLLLTLGVAAWFKLTLAAISAFIPVIIVTLGLAYGSHLYFGWRSQLTAGASVAEALRYTVKVNQAPLFYSSITTIFGFSLLTLSPSPPIQSFGILVAFAVLCNYLLCLTSLIFFAKFSTPTSSQILNFDKVVDVAKYNARQPKAVIGGILLLSALALVSVSKLTLNDDPLSYFESSTPFSLSSQKMAQYFSGINLQHYVVSSLRDSQIDKTEISFIYKFSRYLKKQPEVIKVQHIGDWIKAAGIGQTQFRQLLSQNNVNQLGLASELAKDKRASLVTLYLKPMTAKELIRFESKVDAWLAAQNLNVGVSQPLGSNLLFAHLSVDNANNMLLSFAAALIALAVLLSVLKGSLIYGVIGLLLNFLPLLWVFALWQLNGGFISLGTAVVLAMMLGIIVDDTLHLMLKLPNTHPLRFNSESKGIAGASADSLWLSLQQVLPVISFTTLTITMGFSIGLLSEFAPISQLSLLSCLVVVFAWGFDVLMLPVLYLWWLVEKSKAMSVKLKADQQ</sequence>
<comment type="subcellular location">
    <subcellularLocation>
        <location evidence="1">Cell membrane</location>
        <topology evidence="1">Multi-pass membrane protein</topology>
    </subcellularLocation>
</comment>
<feature type="transmembrane region" description="Helical" evidence="7">
    <location>
        <begin position="698"/>
        <end position="729"/>
    </location>
</feature>
<evidence type="ECO:0000256" key="4">
    <source>
        <dbReference type="ARBA" id="ARBA00022692"/>
    </source>
</evidence>
<feature type="transmembrane region" description="Helical" evidence="7">
    <location>
        <begin position="304"/>
        <end position="323"/>
    </location>
</feature>
<comment type="caution">
    <text evidence="9">The sequence shown here is derived from an EMBL/GenBank/DDBJ whole genome shotgun (WGS) entry which is preliminary data.</text>
</comment>
<dbReference type="InterPro" id="IPR050545">
    <property type="entry name" value="Mycobact_MmpL"/>
</dbReference>
<evidence type="ECO:0000256" key="3">
    <source>
        <dbReference type="ARBA" id="ARBA00022475"/>
    </source>
</evidence>
<keyword evidence="12" id="KW-1185">Reference proteome</keyword>
<evidence type="ECO:0000313" key="12">
    <source>
        <dbReference type="Proteomes" id="UP001271263"/>
    </source>
</evidence>
<dbReference type="Pfam" id="PF03176">
    <property type="entry name" value="MMPL"/>
    <property type="match status" value="1"/>
</dbReference>
<feature type="transmembrane region" description="Helical" evidence="7">
    <location>
        <begin position="563"/>
        <end position="581"/>
    </location>
</feature>
<evidence type="ECO:0000313" key="10">
    <source>
        <dbReference type="EMBL" id="MDW4824866.1"/>
    </source>
</evidence>